<dbReference type="GO" id="GO:0016491">
    <property type="term" value="F:oxidoreductase activity"/>
    <property type="evidence" value="ECO:0007669"/>
    <property type="project" value="UniProtKB-KW"/>
</dbReference>
<reference evidence="4 5" key="1">
    <citation type="submission" date="2018-10" db="EMBL/GenBank/DDBJ databases">
        <title>Robbsia sp. DHC34, isolated from soil.</title>
        <authorList>
            <person name="Gao Z.-H."/>
            <person name="Qiu L.-H."/>
        </authorList>
    </citation>
    <scope>NUCLEOTIDE SEQUENCE [LARGE SCALE GENOMIC DNA]</scope>
    <source>
        <strain evidence="4 5">DHC34</strain>
    </source>
</reference>
<dbReference type="AlphaFoldDB" id="A0A494XU77"/>
<dbReference type="Pfam" id="PF00106">
    <property type="entry name" value="adh_short"/>
    <property type="match status" value="1"/>
</dbReference>
<dbReference type="PRINTS" id="PR00081">
    <property type="entry name" value="GDHRDH"/>
</dbReference>
<comment type="caution">
    <text evidence="4">The sequence shown here is derived from an EMBL/GenBank/DDBJ whole genome shotgun (WGS) entry which is preliminary data.</text>
</comment>
<dbReference type="Proteomes" id="UP000270342">
    <property type="component" value="Unassembled WGS sequence"/>
</dbReference>
<organism evidence="4 5">
    <name type="scientific">Pararobbsia silviterrae</name>
    <dbReference type="NCBI Taxonomy" id="1792498"/>
    <lineage>
        <taxon>Bacteria</taxon>
        <taxon>Pseudomonadati</taxon>
        <taxon>Pseudomonadota</taxon>
        <taxon>Betaproteobacteria</taxon>
        <taxon>Burkholderiales</taxon>
        <taxon>Burkholderiaceae</taxon>
        <taxon>Pararobbsia</taxon>
    </lineage>
</organism>
<dbReference type="PANTHER" id="PTHR43086">
    <property type="entry name" value="VERY-LONG-CHAIN 3-OXOOACYL-COA REDUCTASE"/>
    <property type="match status" value="1"/>
</dbReference>
<dbReference type="PRINTS" id="PR00080">
    <property type="entry name" value="SDRFAMILY"/>
</dbReference>
<dbReference type="CDD" id="cd05233">
    <property type="entry name" value="SDR_c"/>
    <property type="match status" value="1"/>
</dbReference>
<evidence type="ECO:0000256" key="2">
    <source>
        <dbReference type="ARBA" id="ARBA00023002"/>
    </source>
</evidence>
<gene>
    <name evidence="4" type="ORF">D7S86_16910</name>
</gene>
<name>A0A494XU77_9BURK</name>
<evidence type="ECO:0000256" key="3">
    <source>
        <dbReference type="RuleBase" id="RU000363"/>
    </source>
</evidence>
<proteinExistence type="inferred from homology"/>
<keyword evidence="5" id="KW-1185">Reference proteome</keyword>
<evidence type="ECO:0000256" key="1">
    <source>
        <dbReference type="ARBA" id="ARBA00006484"/>
    </source>
</evidence>
<evidence type="ECO:0000313" key="4">
    <source>
        <dbReference type="EMBL" id="RKP53392.1"/>
    </source>
</evidence>
<comment type="similarity">
    <text evidence="1 3">Belongs to the short-chain dehydrogenases/reductases (SDR) family.</text>
</comment>
<dbReference type="PIRSF" id="PIRSF000126">
    <property type="entry name" value="11-beta-HSD1"/>
    <property type="match status" value="1"/>
</dbReference>
<dbReference type="InterPro" id="IPR036291">
    <property type="entry name" value="NAD(P)-bd_dom_sf"/>
</dbReference>
<keyword evidence="2" id="KW-0560">Oxidoreductase</keyword>
<dbReference type="OrthoDB" id="9810734at2"/>
<sequence length="269" mass="28429">MSHSHDNGTALVTGASTGIGATYADRLARRGYDLILVARNAQRLDALAARLRSETGRSVQTLVADLRKPDDLAKVEQTLRSDARITLLVNNAGTATLGPLGTADIERLNGEIDLNIVAPTRLSHAVLPGLVSRGRGTIVNIASVLSQMIQPGNGVYGGTKAYLLHLSQVLNEEVGAAGVHVQAVLPGATRTEIWETSGADINEFPASMIMEVDEMVDAALAGLDAGETVTIPSLPDPADWQRFLDARAALRPNLSHQHPAPRYGVAAKV</sequence>
<dbReference type="SUPFAM" id="SSF51735">
    <property type="entry name" value="NAD(P)-binding Rossmann-fold domains"/>
    <property type="match status" value="1"/>
</dbReference>
<dbReference type="PANTHER" id="PTHR43086:SF3">
    <property type="entry name" value="NADP-DEPENDENT 3-HYDROXY ACID DEHYDROGENASE YDFG"/>
    <property type="match status" value="1"/>
</dbReference>
<accession>A0A494XU77</accession>
<dbReference type="EMBL" id="RBZU01000007">
    <property type="protein sequence ID" value="RKP53392.1"/>
    <property type="molecule type" value="Genomic_DNA"/>
</dbReference>
<evidence type="ECO:0000313" key="5">
    <source>
        <dbReference type="Proteomes" id="UP000270342"/>
    </source>
</evidence>
<dbReference type="RefSeq" id="WP_121088020.1">
    <property type="nucleotide sequence ID" value="NZ_RBZU01000007.1"/>
</dbReference>
<protein>
    <submittedName>
        <fullName evidence="4">SDR family oxidoreductase</fullName>
    </submittedName>
</protein>
<dbReference type="InterPro" id="IPR002347">
    <property type="entry name" value="SDR_fam"/>
</dbReference>
<dbReference type="Gene3D" id="3.40.50.720">
    <property type="entry name" value="NAD(P)-binding Rossmann-like Domain"/>
    <property type="match status" value="1"/>
</dbReference>